<dbReference type="InterPro" id="IPR043143">
    <property type="entry name" value="Mal/L-sulf/L-lact_DH-like_NADP"/>
</dbReference>
<dbReference type="SUPFAM" id="SSF89733">
    <property type="entry name" value="L-sulfolactate dehydrogenase-like"/>
    <property type="match status" value="1"/>
</dbReference>
<accession>A0A1I7VJ80</accession>
<evidence type="ECO:0000256" key="2">
    <source>
        <dbReference type="ARBA" id="ARBA00023002"/>
    </source>
</evidence>
<evidence type="ECO:0000313" key="3">
    <source>
        <dbReference type="Proteomes" id="UP000095285"/>
    </source>
</evidence>
<dbReference type="AlphaFoldDB" id="A0A1I7VJ80"/>
<name>A0A1I7VJ80_LOALO</name>
<dbReference type="PANTHER" id="PTHR11091">
    <property type="entry name" value="OXIDOREDUCTASE-RELATED"/>
    <property type="match status" value="1"/>
</dbReference>
<dbReference type="Gene3D" id="3.30.1370.60">
    <property type="entry name" value="Hypothetical oxidoreductase yiak, domain 2"/>
    <property type="match status" value="1"/>
</dbReference>
<reference evidence="3" key="1">
    <citation type="submission" date="2012-04" db="EMBL/GenBank/DDBJ databases">
        <title>The Genome Sequence of Loa loa.</title>
        <authorList>
            <consortium name="The Broad Institute Genome Sequencing Platform"/>
            <consortium name="Broad Institute Genome Sequencing Center for Infectious Disease"/>
            <person name="Nutman T.B."/>
            <person name="Fink D.L."/>
            <person name="Russ C."/>
            <person name="Young S."/>
            <person name="Zeng Q."/>
            <person name="Gargeya S."/>
            <person name="Alvarado L."/>
            <person name="Berlin A."/>
            <person name="Chapman S.B."/>
            <person name="Chen Z."/>
            <person name="Freedman E."/>
            <person name="Gellesch M."/>
            <person name="Goldberg J."/>
            <person name="Griggs A."/>
            <person name="Gujja S."/>
            <person name="Heilman E.R."/>
            <person name="Heiman D."/>
            <person name="Howarth C."/>
            <person name="Mehta T."/>
            <person name="Neiman D."/>
            <person name="Pearson M."/>
            <person name="Roberts A."/>
            <person name="Saif S."/>
            <person name="Shea T."/>
            <person name="Shenoy N."/>
            <person name="Sisk P."/>
            <person name="Stolte C."/>
            <person name="Sykes S."/>
            <person name="White J."/>
            <person name="Yandava C."/>
            <person name="Haas B."/>
            <person name="Henn M.R."/>
            <person name="Nusbaum C."/>
            <person name="Birren B."/>
        </authorList>
    </citation>
    <scope>NUCLEOTIDE SEQUENCE [LARGE SCALE GENOMIC DNA]</scope>
</reference>
<dbReference type="STRING" id="7209.A0A1I7VJ80"/>
<protein>
    <submittedName>
        <fullName evidence="4">Malate dehydrogenase</fullName>
    </submittedName>
</protein>
<dbReference type="InterPro" id="IPR043144">
    <property type="entry name" value="Mal/L-sulf/L-lact_DH-like_ah"/>
</dbReference>
<dbReference type="InterPro" id="IPR003767">
    <property type="entry name" value="Malate/L-lactate_DH-like"/>
</dbReference>
<dbReference type="GO" id="GO:0016491">
    <property type="term" value="F:oxidoreductase activity"/>
    <property type="evidence" value="ECO:0007669"/>
    <property type="project" value="UniProtKB-KW"/>
</dbReference>
<dbReference type="Pfam" id="PF02615">
    <property type="entry name" value="Ldh_2"/>
    <property type="match status" value="1"/>
</dbReference>
<reference evidence="4" key="2">
    <citation type="submission" date="2016-11" db="UniProtKB">
        <authorList>
            <consortium name="WormBaseParasite"/>
        </authorList>
    </citation>
    <scope>IDENTIFICATION</scope>
</reference>
<dbReference type="Gene3D" id="1.10.1530.10">
    <property type="match status" value="1"/>
</dbReference>
<keyword evidence="2" id="KW-0560">Oxidoreductase</keyword>
<evidence type="ECO:0000256" key="1">
    <source>
        <dbReference type="ARBA" id="ARBA00006056"/>
    </source>
</evidence>
<evidence type="ECO:0000313" key="4">
    <source>
        <dbReference type="WBParaSite" id="EN70_3165"/>
    </source>
</evidence>
<dbReference type="WBParaSite" id="EN70_3165">
    <property type="protein sequence ID" value="EN70_3165"/>
    <property type="gene ID" value="EN70_3165"/>
</dbReference>
<dbReference type="InterPro" id="IPR036111">
    <property type="entry name" value="Mal/L-sulfo/L-lacto_DH-like_sf"/>
</dbReference>
<comment type="similarity">
    <text evidence="1">Belongs to the LDH2/MDH2 oxidoreductase family.</text>
</comment>
<proteinExistence type="inferred from homology"/>
<dbReference type="PANTHER" id="PTHR11091:SF0">
    <property type="entry name" value="MALATE DEHYDROGENASE"/>
    <property type="match status" value="1"/>
</dbReference>
<dbReference type="Proteomes" id="UP000095285">
    <property type="component" value="Unassembled WGS sequence"/>
</dbReference>
<dbReference type="eggNOG" id="ENOG502SBC2">
    <property type="taxonomic scope" value="Eukaryota"/>
</dbReference>
<keyword evidence="3" id="KW-1185">Reference proteome</keyword>
<organism evidence="3 4">
    <name type="scientific">Loa loa</name>
    <name type="common">Eye worm</name>
    <name type="synonym">Filaria loa</name>
    <dbReference type="NCBI Taxonomy" id="7209"/>
    <lineage>
        <taxon>Eukaryota</taxon>
        <taxon>Metazoa</taxon>
        <taxon>Ecdysozoa</taxon>
        <taxon>Nematoda</taxon>
        <taxon>Chromadorea</taxon>
        <taxon>Rhabditida</taxon>
        <taxon>Spirurina</taxon>
        <taxon>Spiruromorpha</taxon>
        <taxon>Filarioidea</taxon>
        <taxon>Onchocercidae</taxon>
        <taxon>Loa</taxon>
    </lineage>
</organism>
<sequence>MVKVGTSKNHAEQLADVLVAADVRGHYSHGLNRLNMYVRDVQTGICMKDGMPKILKEHAASAWIDGNNLLGPVGMAFTNTSPIMYPTRSSKPALGTNPLAFAAKAKNDAFILDMATTTAAIGK</sequence>